<evidence type="ECO:0000256" key="2">
    <source>
        <dbReference type="SAM" id="SignalP"/>
    </source>
</evidence>
<evidence type="ECO:0000313" key="3">
    <source>
        <dbReference type="EMBL" id="TDY54050.1"/>
    </source>
</evidence>
<sequence>MKRSLFAALVLSVLASTSAFAQGGGGIGRAGSYNQPWWSQGSNVPRAEVKAGIAEAHGYSVKTDVGGAEPVATQSGHAANAVSGQ</sequence>
<dbReference type="RefSeq" id="WP_243849270.1">
    <property type="nucleotide sequence ID" value="NZ_JBHLUW010000035.1"/>
</dbReference>
<feature type="region of interest" description="Disordered" evidence="1">
    <location>
        <begin position="66"/>
        <end position="85"/>
    </location>
</feature>
<dbReference type="EMBL" id="SORE01000002">
    <property type="protein sequence ID" value="TDY54050.1"/>
    <property type="molecule type" value="Genomic_DNA"/>
</dbReference>
<gene>
    <name evidence="3" type="ORF">BX592_102197</name>
</gene>
<comment type="caution">
    <text evidence="3">The sequence shown here is derived from an EMBL/GenBank/DDBJ whole genome shotgun (WGS) entry which is preliminary data.</text>
</comment>
<dbReference type="Proteomes" id="UP000295509">
    <property type="component" value="Unassembled WGS sequence"/>
</dbReference>
<feature type="chain" id="PRO_5020861981" description="DUF4148 domain-containing protein" evidence="2">
    <location>
        <begin position="22"/>
        <end position="85"/>
    </location>
</feature>
<keyword evidence="4" id="KW-1185">Reference proteome</keyword>
<name>A0A4R8M1P2_9BURK</name>
<evidence type="ECO:0000256" key="1">
    <source>
        <dbReference type="SAM" id="MobiDB-lite"/>
    </source>
</evidence>
<feature type="compositionally biased region" description="Polar residues" evidence="1">
    <location>
        <begin position="72"/>
        <end position="85"/>
    </location>
</feature>
<proteinExistence type="predicted"/>
<dbReference type="AlphaFoldDB" id="A0A4R8M1P2"/>
<evidence type="ECO:0000313" key="4">
    <source>
        <dbReference type="Proteomes" id="UP000295509"/>
    </source>
</evidence>
<reference evidence="3 4" key="1">
    <citation type="submission" date="2019-03" db="EMBL/GenBank/DDBJ databases">
        <title>Genomic Encyclopedia of Type Strains, Phase III (KMG-III): the genomes of soil and plant-associated and newly described type strains.</title>
        <authorList>
            <person name="Whitman W."/>
        </authorList>
    </citation>
    <scope>NUCLEOTIDE SEQUENCE [LARGE SCALE GENOMIC DNA]</scope>
    <source>
        <strain evidence="3 4">LMG 29544</strain>
    </source>
</reference>
<protein>
    <recommendedName>
        <fullName evidence="5">DUF4148 domain-containing protein</fullName>
    </recommendedName>
</protein>
<evidence type="ECO:0008006" key="5">
    <source>
        <dbReference type="Google" id="ProtNLM"/>
    </source>
</evidence>
<organism evidence="3 4">
    <name type="scientific">Paraburkholderia rhizosphaerae</name>
    <dbReference type="NCBI Taxonomy" id="480658"/>
    <lineage>
        <taxon>Bacteria</taxon>
        <taxon>Pseudomonadati</taxon>
        <taxon>Pseudomonadota</taxon>
        <taxon>Betaproteobacteria</taxon>
        <taxon>Burkholderiales</taxon>
        <taxon>Burkholderiaceae</taxon>
        <taxon>Paraburkholderia</taxon>
    </lineage>
</organism>
<accession>A0A4R8M1P2</accession>
<keyword evidence="2" id="KW-0732">Signal</keyword>
<feature type="signal peptide" evidence="2">
    <location>
        <begin position="1"/>
        <end position="21"/>
    </location>
</feature>